<dbReference type="Proteomes" id="UP000029628">
    <property type="component" value="Unassembled WGS sequence"/>
</dbReference>
<protein>
    <submittedName>
        <fullName evidence="1">Uncharacterized protein</fullName>
    </submittedName>
</protein>
<name>A0A096CQE0_9FIRM</name>
<gene>
    <name evidence="1" type="ORF">HMPREF0872_03950</name>
</gene>
<reference evidence="1 2" key="1">
    <citation type="submission" date="2014-07" db="EMBL/GenBank/DDBJ databases">
        <authorList>
            <person name="McCorrison J."/>
            <person name="Sanka R."/>
            <person name="Torralba M."/>
            <person name="Gillis M."/>
            <person name="Haft D.H."/>
            <person name="Methe B."/>
            <person name="Sutton G."/>
            <person name="Nelson K.E."/>
        </authorList>
    </citation>
    <scope>NUCLEOTIDE SEQUENCE [LARGE SCALE GENOMIC DNA]</scope>
    <source>
        <strain evidence="1 2">DNF00314</strain>
    </source>
</reference>
<evidence type="ECO:0000313" key="2">
    <source>
        <dbReference type="Proteomes" id="UP000029628"/>
    </source>
</evidence>
<evidence type="ECO:0000313" key="1">
    <source>
        <dbReference type="EMBL" id="KGF47559.1"/>
    </source>
</evidence>
<comment type="caution">
    <text evidence="1">The sequence shown here is derived from an EMBL/GenBank/DDBJ whole genome shotgun (WGS) entry which is preliminary data.</text>
</comment>
<accession>A0A096CQE0</accession>
<dbReference type="AlphaFoldDB" id="A0A096CQE0"/>
<organism evidence="1 2">
    <name type="scientific">Veillonella montpellierensis DNF00314</name>
    <dbReference type="NCBI Taxonomy" id="1401067"/>
    <lineage>
        <taxon>Bacteria</taxon>
        <taxon>Bacillati</taxon>
        <taxon>Bacillota</taxon>
        <taxon>Negativicutes</taxon>
        <taxon>Veillonellales</taxon>
        <taxon>Veillonellaceae</taxon>
        <taxon>Veillonella</taxon>
    </lineage>
</organism>
<sequence length="146" mass="17413">MDKKELRKEILQLMYDKGYRYIAKNENGNVHVYKTLPEKKCSYWTNGDLFARLHFTDNLFEDVKFEDKEPLSIAEELGIVDWSTIPKDTKVLVSDDGEHWFREYFRRYEEHKEKPFIVYAGGRTSWSVAYGGLFAEYKYCKLAEEI</sequence>
<dbReference type="RefSeq" id="WP_038152074.1">
    <property type="nucleotide sequence ID" value="NZ_JRNT01000008.1"/>
</dbReference>
<dbReference type="EMBL" id="JRNT01000008">
    <property type="protein sequence ID" value="KGF47559.1"/>
    <property type="molecule type" value="Genomic_DNA"/>
</dbReference>
<keyword evidence="2" id="KW-1185">Reference proteome</keyword>
<proteinExistence type="predicted"/>